<proteinExistence type="predicted"/>
<sequence>MQRHRIFLTGVGGQGTLTSTRLLALAAMDAGLDVVSGEIHGMAQRGGVVESTVLLGGFTSPKISPGEADILLGFEPLEAQRALSMLLQGGFAAVSTDPIPPLSSALEREPYPSLEAICAPIREWAGKAVFVPCHALGVKAGNPQSANTALLGAACAAGAFPFGMEAMEAAIKKHLPPKIVDVNLVALRLGADALGG</sequence>
<dbReference type="AlphaFoldDB" id="A0A7K3NL90"/>
<evidence type="ECO:0000313" key="4">
    <source>
        <dbReference type="Proteomes" id="UP000469724"/>
    </source>
</evidence>
<organism evidence="3 4">
    <name type="scientific">Desulfolutivibrio sulfodismutans</name>
    <dbReference type="NCBI Taxonomy" id="63561"/>
    <lineage>
        <taxon>Bacteria</taxon>
        <taxon>Pseudomonadati</taxon>
        <taxon>Thermodesulfobacteriota</taxon>
        <taxon>Desulfovibrionia</taxon>
        <taxon>Desulfovibrionales</taxon>
        <taxon>Desulfovibrionaceae</taxon>
        <taxon>Desulfolutivibrio</taxon>
    </lineage>
</organism>
<dbReference type="GO" id="GO:0016903">
    <property type="term" value="F:oxidoreductase activity, acting on the aldehyde or oxo group of donors"/>
    <property type="evidence" value="ECO:0007669"/>
    <property type="project" value="InterPro"/>
</dbReference>
<dbReference type="RefSeq" id="WP_163302014.1">
    <property type="nucleotide sequence ID" value="NZ_JAAGRQ010000033.1"/>
</dbReference>
<dbReference type="InterPro" id="IPR002869">
    <property type="entry name" value="Pyrv_flavodox_OxRed_cen"/>
</dbReference>
<protein>
    <submittedName>
        <fullName evidence="3">Indolepyruvate oxidoreductase subunit beta</fullName>
    </submittedName>
</protein>
<dbReference type="InterPro" id="IPR019752">
    <property type="entry name" value="Pyrv/ketoisovalerate_OxRed_cat"/>
</dbReference>
<dbReference type="InterPro" id="IPR052198">
    <property type="entry name" value="IorB_Oxidoreductase"/>
</dbReference>
<dbReference type="PANTHER" id="PTHR43854:SF1">
    <property type="entry name" value="INDOLEPYRUVATE OXIDOREDUCTASE SUBUNIT IORB"/>
    <property type="match status" value="1"/>
</dbReference>
<accession>A0A7K3NL90</accession>
<gene>
    <name evidence="3" type="ORF">G3N56_09455</name>
</gene>
<evidence type="ECO:0000259" key="2">
    <source>
        <dbReference type="Pfam" id="PF01558"/>
    </source>
</evidence>
<comment type="caution">
    <text evidence="3">The sequence shown here is derived from an EMBL/GenBank/DDBJ whole genome shotgun (WGS) entry which is preliminary data.</text>
</comment>
<reference evidence="3 4" key="1">
    <citation type="submission" date="2020-02" db="EMBL/GenBank/DDBJ databases">
        <title>Comparative genomics of sulfur disproportionating microorganisms.</title>
        <authorList>
            <person name="Ward L.M."/>
            <person name="Bertran E."/>
            <person name="Johnston D.T."/>
        </authorList>
    </citation>
    <scope>NUCLEOTIDE SEQUENCE [LARGE SCALE GENOMIC DNA]</scope>
    <source>
        <strain evidence="3 4">DSM 3696</strain>
    </source>
</reference>
<dbReference type="Proteomes" id="UP000469724">
    <property type="component" value="Unassembled WGS sequence"/>
</dbReference>
<evidence type="ECO:0000313" key="3">
    <source>
        <dbReference type="EMBL" id="NDY56966.1"/>
    </source>
</evidence>
<dbReference type="PANTHER" id="PTHR43854">
    <property type="entry name" value="INDOLEPYRUVATE OXIDOREDUCTASE SUBUNIT IORB"/>
    <property type="match status" value="1"/>
</dbReference>
<evidence type="ECO:0000256" key="1">
    <source>
        <dbReference type="ARBA" id="ARBA00023002"/>
    </source>
</evidence>
<feature type="domain" description="Pyruvate/ketoisovalerate oxidoreductase catalytic" evidence="2">
    <location>
        <begin position="12"/>
        <end position="191"/>
    </location>
</feature>
<keyword evidence="1" id="KW-0560">Oxidoreductase</keyword>
<dbReference type="Pfam" id="PF01558">
    <property type="entry name" value="POR"/>
    <property type="match status" value="1"/>
</dbReference>
<keyword evidence="4" id="KW-1185">Reference proteome</keyword>
<keyword evidence="3" id="KW-0670">Pyruvate</keyword>
<name>A0A7K3NL90_9BACT</name>
<dbReference type="SUPFAM" id="SSF53323">
    <property type="entry name" value="Pyruvate-ferredoxin oxidoreductase, PFOR, domain III"/>
    <property type="match status" value="1"/>
</dbReference>
<dbReference type="EMBL" id="JAAGRQ010000033">
    <property type="protein sequence ID" value="NDY56966.1"/>
    <property type="molecule type" value="Genomic_DNA"/>
</dbReference>
<dbReference type="Gene3D" id="3.40.920.10">
    <property type="entry name" value="Pyruvate-ferredoxin oxidoreductase, PFOR, domain III"/>
    <property type="match status" value="1"/>
</dbReference>